<dbReference type="FunFam" id="2.40.10.10:FF:000036">
    <property type="entry name" value="Trypsin beta"/>
    <property type="match status" value="1"/>
</dbReference>
<dbReference type="InterPro" id="IPR023415">
    <property type="entry name" value="LDLR_class-A_CS"/>
</dbReference>
<keyword evidence="4" id="KW-0677">Repeat</keyword>
<keyword evidence="3" id="KW-0812">Transmembrane</keyword>
<name>A0A6J8CGR0_MYTCO</name>
<dbReference type="GO" id="GO:0006508">
    <property type="term" value="P:proteolysis"/>
    <property type="evidence" value="ECO:0007669"/>
    <property type="project" value="UniProtKB-KW"/>
</dbReference>
<feature type="disulfide bond" evidence="11">
    <location>
        <begin position="45"/>
        <end position="60"/>
    </location>
</feature>
<feature type="disulfide bond" evidence="11">
    <location>
        <begin position="2151"/>
        <end position="2166"/>
    </location>
</feature>
<dbReference type="SUPFAM" id="SSF50494">
    <property type="entry name" value="Trypsin-like serine proteases"/>
    <property type="match status" value="1"/>
</dbReference>
<dbReference type="CDD" id="cd06263">
    <property type="entry name" value="MAM"/>
    <property type="match status" value="1"/>
</dbReference>
<dbReference type="GO" id="GO:0004252">
    <property type="term" value="F:serine-type endopeptidase activity"/>
    <property type="evidence" value="ECO:0007669"/>
    <property type="project" value="InterPro"/>
</dbReference>
<dbReference type="SMART" id="SM00192">
    <property type="entry name" value="LDLa"/>
    <property type="match status" value="8"/>
</dbReference>
<dbReference type="InterPro" id="IPR000998">
    <property type="entry name" value="MAM_dom"/>
</dbReference>
<feature type="disulfide bond" evidence="11">
    <location>
        <begin position="114"/>
        <end position="129"/>
    </location>
</feature>
<dbReference type="InterPro" id="IPR018114">
    <property type="entry name" value="TRYPSIN_HIS"/>
</dbReference>
<evidence type="ECO:0000256" key="5">
    <source>
        <dbReference type="ARBA" id="ARBA00022801"/>
    </source>
</evidence>
<dbReference type="PROSITE" id="PS50060">
    <property type="entry name" value="MAM_2"/>
    <property type="match status" value="7"/>
</dbReference>
<feature type="domain" description="MAM" evidence="15">
    <location>
        <begin position="1080"/>
        <end position="1312"/>
    </location>
</feature>
<feature type="disulfide bond" evidence="11">
    <location>
        <begin position="2188"/>
        <end position="2203"/>
    </location>
</feature>
<dbReference type="EMBL" id="CACVKT020005464">
    <property type="protein sequence ID" value="CAC5395314.1"/>
    <property type="molecule type" value="Genomic_DNA"/>
</dbReference>
<dbReference type="GO" id="GO:0005886">
    <property type="term" value="C:plasma membrane"/>
    <property type="evidence" value="ECO:0007669"/>
    <property type="project" value="UniProtKB-SubCell"/>
</dbReference>
<dbReference type="Gene3D" id="4.10.400.10">
    <property type="entry name" value="Low-density Lipoprotein Receptor"/>
    <property type="match status" value="6"/>
</dbReference>
<proteinExistence type="predicted"/>
<keyword evidence="8" id="KW-1133">Transmembrane helix</keyword>
<dbReference type="InterPro" id="IPR001190">
    <property type="entry name" value="SRCR"/>
</dbReference>
<feature type="disulfide bond" evidence="11">
    <location>
        <begin position="179"/>
        <end position="194"/>
    </location>
</feature>
<dbReference type="Gene3D" id="1.10.2000.10">
    <property type="entry name" value="Frizzled cysteine-rich domain"/>
    <property type="match status" value="1"/>
</dbReference>
<evidence type="ECO:0000259" key="15">
    <source>
        <dbReference type="PROSITE" id="PS50060"/>
    </source>
</evidence>
<keyword evidence="19" id="KW-1185">Reference proteome</keyword>
<evidence type="ECO:0000256" key="10">
    <source>
        <dbReference type="ARBA" id="ARBA00023157"/>
    </source>
</evidence>
<keyword evidence="5 18" id="KW-0378">Hydrolase</keyword>
<evidence type="ECO:0000256" key="4">
    <source>
        <dbReference type="ARBA" id="ARBA00022737"/>
    </source>
</evidence>
<dbReference type="Pfam" id="PF00057">
    <property type="entry name" value="Ldl_recept_a"/>
    <property type="match status" value="6"/>
</dbReference>
<dbReference type="FunFam" id="2.40.10.10:FF:000068">
    <property type="entry name" value="transmembrane protease serine 2"/>
    <property type="match status" value="1"/>
</dbReference>
<dbReference type="SUPFAM" id="SSF56487">
    <property type="entry name" value="SRCR-like"/>
    <property type="match status" value="2"/>
</dbReference>
<dbReference type="PROSITE" id="PS01209">
    <property type="entry name" value="LDLRA_1"/>
    <property type="match status" value="2"/>
</dbReference>
<accession>A0A6J8CGR0</accession>
<evidence type="ECO:0000313" key="19">
    <source>
        <dbReference type="Proteomes" id="UP000507470"/>
    </source>
</evidence>
<dbReference type="OrthoDB" id="6140479at2759"/>
<dbReference type="Gene3D" id="2.60.120.200">
    <property type="match status" value="6"/>
</dbReference>
<feature type="compositionally biased region" description="Basic and acidic residues" evidence="13">
    <location>
        <begin position="504"/>
        <end position="517"/>
    </location>
</feature>
<dbReference type="SUPFAM" id="SSF49899">
    <property type="entry name" value="Concanavalin A-like lectins/glucanases"/>
    <property type="match status" value="5"/>
</dbReference>
<dbReference type="EMBL" id="CACVKT020005464">
    <property type="protein sequence ID" value="CAC5395315.1"/>
    <property type="molecule type" value="Genomic_DNA"/>
</dbReference>
<keyword evidence="2" id="KW-0645">Protease</keyword>
<evidence type="ECO:0000259" key="17">
    <source>
        <dbReference type="PROSITE" id="PS50287"/>
    </source>
</evidence>
<dbReference type="Pfam" id="PF00629">
    <property type="entry name" value="MAM"/>
    <property type="match status" value="5"/>
</dbReference>
<feature type="disulfide bond" evidence="11">
    <location>
        <begin position="1693"/>
        <end position="1708"/>
    </location>
</feature>
<dbReference type="InterPro" id="IPR050685">
    <property type="entry name" value="LDLR"/>
</dbReference>
<keyword evidence="6" id="KW-0720">Serine protease</keyword>
<dbReference type="Pfam" id="PF00530">
    <property type="entry name" value="SRCR"/>
    <property type="match status" value="1"/>
</dbReference>
<evidence type="ECO:0000259" key="16">
    <source>
        <dbReference type="PROSITE" id="PS50240"/>
    </source>
</evidence>
<dbReference type="Gene3D" id="2.40.128.620">
    <property type="match status" value="1"/>
</dbReference>
<dbReference type="Gene3D" id="2.40.10.10">
    <property type="entry name" value="Trypsin-like serine proteases"/>
    <property type="match status" value="1"/>
</dbReference>
<feature type="disulfide bond" evidence="12">
    <location>
        <begin position="2108"/>
        <end position="2118"/>
    </location>
</feature>
<dbReference type="CDD" id="cd00190">
    <property type="entry name" value="Tryp_SPc"/>
    <property type="match status" value="1"/>
</dbReference>
<dbReference type="Pfam" id="PF00089">
    <property type="entry name" value="Trypsin"/>
    <property type="match status" value="1"/>
</dbReference>
<feature type="domain" description="MAM" evidence="15">
    <location>
        <begin position="1315"/>
        <end position="1470"/>
    </location>
</feature>
<dbReference type="InterPro" id="IPR009003">
    <property type="entry name" value="Peptidase_S1_PA"/>
</dbReference>
<dbReference type="InterPro" id="IPR013320">
    <property type="entry name" value="ConA-like_dom_sf"/>
</dbReference>
<dbReference type="InterPro" id="IPR043504">
    <property type="entry name" value="Peptidase_S1_PA_chymotrypsin"/>
</dbReference>
<protein>
    <submittedName>
        <fullName evidence="18">CORIN</fullName>
        <ecNumber evidence="18">3.4.21.-</ecNumber>
    </submittedName>
</protein>
<reference evidence="18 19" key="1">
    <citation type="submission" date="2020-06" db="EMBL/GenBank/DDBJ databases">
        <authorList>
            <person name="Li R."/>
            <person name="Bekaert M."/>
        </authorList>
    </citation>
    <scope>NUCLEOTIDE SEQUENCE [LARGE SCALE GENOMIC DNA]</scope>
    <source>
        <strain evidence="18">Wild</strain>
        <strain evidence="19">wild</strain>
    </source>
</reference>
<feature type="domain" description="MAM" evidence="15">
    <location>
        <begin position="1510"/>
        <end position="1670"/>
    </location>
</feature>
<evidence type="ECO:0000313" key="18">
    <source>
        <dbReference type="EMBL" id="CAC5395315.1"/>
    </source>
</evidence>
<feature type="domain" description="MAM" evidence="15">
    <location>
        <begin position="1939"/>
        <end position="2022"/>
    </location>
</feature>
<dbReference type="PANTHER" id="PTHR24270">
    <property type="entry name" value="LOW-DENSITY LIPOPROTEIN RECEPTOR-RELATED"/>
    <property type="match status" value="1"/>
</dbReference>
<dbReference type="InterPro" id="IPR036055">
    <property type="entry name" value="LDL_receptor-like_sf"/>
</dbReference>
<dbReference type="PRINTS" id="PR00258">
    <property type="entry name" value="SPERACTRCPTR"/>
</dbReference>
<feature type="region of interest" description="Disordered" evidence="13">
    <location>
        <begin position="378"/>
        <end position="517"/>
    </location>
</feature>
<evidence type="ECO:0000256" key="2">
    <source>
        <dbReference type="ARBA" id="ARBA00022670"/>
    </source>
</evidence>
<evidence type="ECO:0000256" key="11">
    <source>
        <dbReference type="PROSITE-ProRule" id="PRU00124"/>
    </source>
</evidence>
<evidence type="ECO:0000256" key="6">
    <source>
        <dbReference type="ARBA" id="ARBA00022825"/>
    </source>
</evidence>
<evidence type="ECO:0000256" key="9">
    <source>
        <dbReference type="ARBA" id="ARBA00023136"/>
    </source>
</evidence>
<keyword evidence="7" id="KW-0735">Signal-anchor</keyword>
<dbReference type="PROSITE" id="PS00134">
    <property type="entry name" value="TRYPSIN_HIS"/>
    <property type="match status" value="1"/>
</dbReference>
<feature type="compositionally biased region" description="Basic and acidic residues" evidence="13">
    <location>
        <begin position="447"/>
        <end position="482"/>
    </location>
</feature>
<keyword evidence="10 12" id="KW-1015">Disulfide bond</keyword>
<dbReference type="SMART" id="SM00137">
    <property type="entry name" value="MAM"/>
    <property type="match status" value="3"/>
</dbReference>
<evidence type="ECO:0000256" key="1">
    <source>
        <dbReference type="ARBA" id="ARBA00004401"/>
    </source>
</evidence>
<dbReference type="InterPro" id="IPR036772">
    <property type="entry name" value="SRCR-like_dom_sf"/>
</dbReference>
<dbReference type="PROSITE" id="PS50038">
    <property type="entry name" value="FZ"/>
    <property type="match status" value="1"/>
</dbReference>
<feature type="disulfide bond" evidence="11">
    <location>
        <begin position="2169"/>
        <end position="2181"/>
    </location>
</feature>
<dbReference type="SMART" id="SM00020">
    <property type="entry name" value="Tryp_SPc"/>
    <property type="match status" value="1"/>
</dbReference>
<dbReference type="PROSITE" id="PS50287">
    <property type="entry name" value="SRCR_2"/>
    <property type="match status" value="1"/>
</dbReference>
<feature type="disulfide bond" evidence="11">
    <location>
        <begin position="2176"/>
        <end position="2194"/>
    </location>
</feature>
<dbReference type="PROSITE" id="PS50240">
    <property type="entry name" value="TRYPSIN_DOM"/>
    <property type="match status" value="1"/>
</dbReference>
<dbReference type="InterPro" id="IPR001254">
    <property type="entry name" value="Trypsin_dom"/>
</dbReference>
<dbReference type="SUPFAM" id="SSF57424">
    <property type="entry name" value="LDL receptor-like module"/>
    <property type="match status" value="7"/>
</dbReference>
<evidence type="ECO:0000256" key="12">
    <source>
        <dbReference type="PROSITE-ProRule" id="PRU00196"/>
    </source>
</evidence>
<dbReference type="InterPro" id="IPR020067">
    <property type="entry name" value="Frizzled_dom"/>
</dbReference>
<feature type="domain" description="MAM" evidence="15">
    <location>
        <begin position="919"/>
        <end position="1078"/>
    </location>
</feature>
<dbReference type="GO" id="GO:0016192">
    <property type="term" value="P:vesicle-mediated transport"/>
    <property type="evidence" value="ECO:0007669"/>
    <property type="project" value="UniProtKB-ARBA"/>
</dbReference>
<keyword evidence="9" id="KW-0472">Membrane</keyword>
<feature type="domain" description="FZ" evidence="14">
    <location>
        <begin position="547"/>
        <end position="661"/>
    </location>
</feature>
<evidence type="ECO:0000259" key="14">
    <source>
        <dbReference type="PROSITE" id="PS50038"/>
    </source>
</evidence>
<dbReference type="SMART" id="SM00202">
    <property type="entry name" value="SR"/>
    <property type="match status" value="1"/>
</dbReference>
<comment type="caution">
    <text evidence="12">Lacks conserved residue(s) required for the propagation of feature annotation.</text>
</comment>
<feature type="domain" description="MAM" evidence="15">
    <location>
        <begin position="1712"/>
        <end position="1866"/>
    </location>
</feature>
<sequence>MYVIALMDRWSCSDGHALMGRMNKTVVRYFNCSVDNLCIPQEYVCDRQWACSDGQDEQNCDEQNCGKILTCVDNLRSMYVIDSGHALMDKMNKTVVRYFNCSVDNLCIPQEYVCDRQWACSDGQDEQNCGKSGWITFVYLRSMYVIDSGHALMGRMNKTVVRYFNCSMDNLCIPQEYVCDRQWACSDGQDEQNCDYSISCTFEEEHMCEYHTGSWIKRSSVIDPEFYLEDHTFHNSSHTGSFMYTGDLNGLYYDKEMTSPYLQTNKPMCVEFFYIVIRPHEYSSVILTVHQNTSNMNNEVFSLVEYRTDVNLQWQRGEFPVAAGVFSLRFTAGGHRSVVAIDDVLLYNGSCAEVNFTTPDIWQTTDMTEAGLETTAKYQHEPTTEIEPENGPTTEFEPENGPTAESEPENGPTPESEPENGPTPESEPENGPTSESEPENGPTVESEPEHEPTAESEPENRPTAESEPEHGPTAHSEPEHGPTAESEPENGPTAESEPENGPTDSEHTTFAEPENRVTDLEFTTYAESEDGPTTEFGTTASPFNDGCLNHNTYICSSEFGMNFTSYPNVFGQKDHYEALNQWYTWATSPSDSCRSLYSHTMCALLFPTCQNGTTQQICRQSCLDAFHILHFGVCSHHQISDNYNLVYYCNLLRDDDDCIKLPDYVGNNRTVTSQSTTSTTPRTTTYGTTKISHMDVLPTSNTTSGIQGIVEIVINEQFGYVYCYETTYCPSLVCQYLGYLAGSVAGSYSEYDIPKQNIQCSSTSKHLSDCTIYPATNYYVSGIRCVGAVQTSAIDCKFGWNNQGTCSYTVNNVGTGWSQQNYAFALYSYYGSVSSELISNMFTTPSSGSVFLNLTIEDHNVQLHVQLKTADMTYDLGYAEHGDTSACFDFQQYMVTWVAYVYEIKVNQHEICPKPFPYSICEFDKKCPWDIECSTRIADPIPFQWVWTGYNTSLSDNGIYLTADASFGRFGDKAKFTLPLNATTSSNLKLKYRNTGRRNDSSGSLEVYLNNNGETKQIFMKDHLDTYGSWESACVPMSQVTVGEIINGQLEFVATRGSSYADDIEVDDVELLGNDCPHFASCDFQSATFCRYTRLSESSFAWNWGTYNLMQSSSLGQYVPRVDHTEGTSSGKFLLDPVSGTVCTRVDHTEGTSSEYFQPEKNGDGCDSVFALDDVVISEGMCKENTGQYGDAYVNLGGHFMYVESSHGQPGDTTYLSFPSFTSNNPSSLYFSYHMLGDDIGTLDIMSKNTGTSTVTQLWTKTGQQDMAWVKGCVSLPPDTEQNIYFVATKASGFKGDIAVDNIFVMDGSCPETSVPCNFEDKTFLCGYRNNTNLLSDSGWTSVSYDSDNIAAAASSNTGRFLYCNSSTFQDGCSVLSPMLLVTEKSCISFDYFTKFMTGYNSSLSVYMMSYNFGNVLWTPAWSMRRESGAWSLGQFEYTGNLTEASLIINMQLGQAGIDNITIVPGDCQEISCPGQFSCGDYCIDLSKVCDLNFDCEDHSDETTLCDRSISCDFEDKFRCGYYSSNNIMESKQVIYQEWIYDHTYGNKTGTFYGMVSYAGSSFSFNSPAEEVTVPSCLLLHYIGHVNLFMFEVRYLDLGVIPRNRTSNSTSNSTMFADATLTTLSNVWKPAQRAIEPGRIEINFHLYDYVNDVKYFGIDDVTITPGDCPPLVCPTGLSPCHKDGICIKEKIECDKIPQCPSGEDEAECPISISCDFEQPYGCGYLFGNYIWRDAFVHHLPAVDHTMGADNHTGHYMFYTYDTTRTATMTSPPYLTTPGGCVKFYYNMEGGVSAELKVYTNKDGTRRLVFYANGIYVETDEWVEGSFELPAGETTIEFVAYGDTSFLAPAIVAIDDVTLIEGQSCPNPSCEDSINSFSCKSSGVCIPEFLVRDGYQDCLDGSDEILRTDTDDSSNSTRNSTHVLSVCTFEIETEPFCLFYNYQGQDNADWGEGQIAWDRGECQLDIKSSKSRYTDVFVILLSHKLYIQPAANLKIIFNGVDGNGYQGDIALDHIMLFSGECDNSTIINVSDDFNPSVHLVGGQTRASGRLEIKPTTLGVYSPVCANYWDEDDSKVTCRQLGYNNSRMHSKSEYGKGRTERTGFGYSFFCDGTEANLTECAHVAIDCSNTECFENEFSCGDSDSTCISEDLLCNGNVDCPNSADEQNCATCGSDEFECSNHECIPLMNRCDGVPQCSDKSDEYRCVKRQDNGQVSVYTDGAWTTLCYLNDQILAEYLCSITGYGYILAEYLCSITGYGPYSSYSAGVSITDGFLAQSASNPTGIITNYVLNPQMSCSALTLQCGDIECGVPSVSSTSVESYILFGNDAIPGEWPWQSLFFMDGSSGCGATLINPYYAITAAHCVESWTSYMIHVGEVKESEMLGASDDGQRLNVAQVTAHPDYRGSSNSYLSDIAIVRLSQPAYYNNYVRPACLATEVKESFENCYVTGWGYREDIDFAPVPDNLQEVRVDINVDVDRCNKSIQTNLGINVPATGICVENKNPYSPSCHGDSGGPLVCQNKYGRWELVGVTSFGKPYCRGDQIPAVYQSVPYHIDWIIQQTGIQINKANTPTPPPGPDQP</sequence>
<dbReference type="CDD" id="cd00112">
    <property type="entry name" value="LDLa"/>
    <property type="match status" value="7"/>
</dbReference>
<dbReference type="PANTHER" id="PTHR24270:SF61">
    <property type="entry name" value="EGF-LIKE DOMAIN-CONTAINING PROTEIN"/>
    <property type="match status" value="1"/>
</dbReference>
<dbReference type="Proteomes" id="UP000507470">
    <property type="component" value="Unassembled WGS sequence"/>
</dbReference>
<dbReference type="Gene3D" id="3.10.250.10">
    <property type="entry name" value="SRCR-like domain"/>
    <property type="match status" value="2"/>
</dbReference>
<dbReference type="PROSITE" id="PS50068">
    <property type="entry name" value="LDLRA_2"/>
    <property type="match status" value="8"/>
</dbReference>
<feature type="domain" description="Peptidase S1" evidence="16">
    <location>
        <begin position="2320"/>
        <end position="2560"/>
    </location>
</feature>
<dbReference type="InterPro" id="IPR036790">
    <property type="entry name" value="Frizzled_dom_sf"/>
</dbReference>
<gene>
    <name evidence="18" type="ORF">MCOR_29994</name>
</gene>
<comment type="subcellular location">
    <subcellularLocation>
        <location evidence="1">Cell membrane</location>
        <topology evidence="1">Single-pass type II membrane protein</topology>
    </subcellularLocation>
</comment>
<evidence type="ECO:0000256" key="8">
    <source>
        <dbReference type="ARBA" id="ARBA00022989"/>
    </source>
</evidence>
<organism evidence="18 19">
    <name type="scientific">Mytilus coruscus</name>
    <name type="common">Sea mussel</name>
    <dbReference type="NCBI Taxonomy" id="42192"/>
    <lineage>
        <taxon>Eukaryota</taxon>
        <taxon>Metazoa</taxon>
        <taxon>Spiralia</taxon>
        <taxon>Lophotrochozoa</taxon>
        <taxon>Mollusca</taxon>
        <taxon>Bivalvia</taxon>
        <taxon>Autobranchia</taxon>
        <taxon>Pteriomorphia</taxon>
        <taxon>Mytilida</taxon>
        <taxon>Mytiloidea</taxon>
        <taxon>Mytilidae</taxon>
        <taxon>Mytilinae</taxon>
        <taxon>Mytilus</taxon>
    </lineage>
</organism>
<evidence type="ECO:0000256" key="3">
    <source>
        <dbReference type="ARBA" id="ARBA00022692"/>
    </source>
</evidence>
<feature type="domain" description="SRCR" evidence="17">
    <location>
        <begin position="2036"/>
        <end position="2145"/>
    </location>
</feature>
<feature type="domain" description="MAM" evidence="15">
    <location>
        <begin position="198"/>
        <end position="353"/>
    </location>
</feature>
<dbReference type="InterPro" id="IPR002172">
    <property type="entry name" value="LDrepeatLR_classA_rpt"/>
</dbReference>
<dbReference type="SUPFAM" id="SSF63501">
    <property type="entry name" value="Frizzled cysteine-rich domain"/>
    <property type="match status" value="1"/>
</dbReference>
<dbReference type="PRINTS" id="PR00261">
    <property type="entry name" value="LDLRECEPTOR"/>
</dbReference>
<evidence type="ECO:0000256" key="7">
    <source>
        <dbReference type="ARBA" id="ARBA00022968"/>
    </source>
</evidence>
<evidence type="ECO:0000256" key="13">
    <source>
        <dbReference type="SAM" id="MobiDB-lite"/>
    </source>
</evidence>
<dbReference type="EC" id="3.4.21.-" evidence="18"/>